<feature type="transmembrane region" description="Helical" evidence="1">
    <location>
        <begin position="154"/>
        <end position="177"/>
    </location>
</feature>
<feature type="transmembrane region" description="Helical" evidence="1">
    <location>
        <begin position="115"/>
        <end position="139"/>
    </location>
</feature>
<dbReference type="PATRIC" id="fig|742743.3.peg.1794"/>
<sequence>MNETEFLDLLRYYFRNAKTEEVEEILADYESHFEEGKKRGLSEEEIARELGSPKDIYNSFQSEGVVDEKAKGSPLKSRALDMAKDAQDKMGKTWDAVSPRLPGAAEATARMTARLLTAAGIIMAIVVLAAAGLVIGLFSTNLVPFHGMTPLPQFSFLTLASIGSFGIFTALSIYLIAREGSRAIETSLIGTDHDKGGETK</sequence>
<dbReference type="AlphaFoldDB" id="H1D2D0"/>
<evidence type="ECO:0008006" key="4">
    <source>
        <dbReference type="Google" id="ProtNLM"/>
    </source>
</evidence>
<organism evidence="2 3">
    <name type="scientific">Dialister succinatiphilus YIT 11850</name>
    <dbReference type="NCBI Taxonomy" id="742743"/>
    <lineage>
        <taxon>Bacteria</taxon>
        <taxon>Bacillati</taxon>
        <taxon>Bacillota</taxon>
        <taxon>Negativicutes</taxon>
        <taxon>Veillonellales</taxon>
        <taxon>Veillonellaceae</taxon>
        <taxon>Dialister</taxon>
    </lineage>
</organism>
<keyword evidence="1" id="KW-0472">Membrane</keyword>
<proteinExistence type="predicted"/>
<keyword evidence="1" id="KW-0812">Transmembrane</keyword>
<gene>
    <name evidence="2" type="ORF">HMPREF9453_01768</name>
</gene>
<comment type="caution">
    <text evidence="2">The sequence shown here is derived from an EMBL/GenBank/DDBJ whole genome shotgun (WGS) entry which is preliminary data.</text>
</comment>
<dbReference type="EMBL" id="ADLT01000057">
    <property type="protein sequence ID" value="EHO62314.1"/>
    <property type="molecule type" value="Genomic_DNA"/>
</dbReference>
<evidence type="ECO:0000313" key="3">
    <source>
        <dbReference type="Proteomes" id="UP000003277"/>
    </source>
</evidence>
<protein>
    <recommendedName>
        <fullName evidence="4">DUF1700 domain-containing protein</fullName>
    </recommendedName>
</protein>
<evidence type="ECO:0000256" key="1">
    <source>
        <dbReference type="SAM" id="Phobius"/>
    </source>
</evidence>
<dbReference type="Pfam" id="PF22564">
    <property type="entry name" value="HAAS"/>
    <property type="match status" value="1"/>
</dbReference>
<name>H1D2D0_9FIRM</name>
<dbReference type="RefSeq" id="WP_008860262.1">
    <property type="nucleotide sequence ID" value="NZ_JH591189.1"/>
</dbReference>
<dbReference type="OrthoDB" id="9804829at2"/>
<evidence type="ECO:0000313" key="2">
    <source>
        <dbReference type="EMBL" id="EHO62314.1"/>
    </source>
</evidence>
<dbReference type="Proteomes" id="UP000003277">
    <property type="component" value="Unassembled WGS sequence"/>
</dbReference>
<reference evidence="2 3" key="1">
    <citation type="submission" date="2011-11" db="EMBL/GenBank/DDBJ databases">
        <title>The Genome Sequence of Dialister succinatiphilus YIT 11850.</title>
        <authorList>
            <consortium name="The Broad Institute Genome Sequencing Platform"/>
            <person name="Earl A."/>
            <person name="Ward D."/>
            <person name="Feldgarden M."/>
            <person name="Gevers D."/>
            <person name="Morotomi M."/>
            <person name="Young S.K."/>
            <person name="Zeng Q."/>
            <person name="Gargeya S."/>
            <person name="Fitzgerald M."/>
            <person name="Haas B."/>
            <person name="Abouelleil A."/>
            <person name="Alvarado L."/>
            <person name="Arachchi H.M."/>
            <person name="Berlin A."/>
            <person name="Brown A."/>
            <person name="Chapman S.B."/>
            <person name="Dunbar C."/>
            <person name="Gearin G."/>
            <person name="Goldberg J."/>
            <person name="Griggs A."/>
            <person name="Gujja S."/>
            <person name="Heiman D."/>
            <person name="Howarth C."/>
            <person name="Lui A."/>
            <person name="MacDonald P.J.P."/>
            <person name="Montmayeur A."/>
            <person name="Murphy C."/>
            <person name="Neiman D."/>
            <person name="Pearson M."/>
            <person name="Priest M."/>
            <person name="Roberts A."/>
            <person name="Saif S."/>
            <person name="Shea T."/>
            <person name="Sisk P."/>
            <person name="Stolte C."/>
            <person name="Sykes S."/>
            <person name="Wortman J."/>
            <person name="Nusbaum C."/>
            <person name="Birren B."/>
        </authorList>
    </citation>
    <scope>NUCLEOTIDE SEQUENCE [LARGE SCALE GENOMIC DNA]</scope>
    <source>
        <strain evidence="2 3">YIT 11850</strain>
    </source>
</reference>
<dbReference type="HOGENOM" id="CLU_1420907_0_0_9"/>
<keyword evidence="1" id="KW-1133">Transmembrane helix</keyword>
<accession>H1D2D0</accession>
<dbReference type="eggNOG" id="COG4709">
    <property type="taxonomic scope" value="Bacteria"/>
</dbReference>
<dbReference type="STRING" id="742743.HMPREF9453_01768"/>
<keyword evidence="3" id="KW-1185">Reference proteome</keyword>